<protein>
    <submittedName>
        <fullName evidence="3">Tetratricopeptide repeat protein</fullName>
    </submittedName>
</protein>
<evidence type="ECO:0000313" key="3">
    <source>
        <dbReference type="EMBL" id="QLY29697.1"/>
    </source>
</evidence>
<dbReference type="PANTHER" id="PTHR44216:SF3">
    <property type="entry name" value="PROTEIN O-MANNOSYL-TRANSFERASE TMTC2"/>
    <property type="match status" value="1"/>
</dbReference>
<evidence type="ECO:0000256" key="1">
    <source>
        <dbReference type="SAM" id="MobiDB-lite"/>
    </source>
</evidence>
<feature type="region of interest" description="Disordered" evidence="1">
    <location>
        <begin position="460"/>
        <end position="540"/>
    </location>
</feature>
<keyword evidence="2" id="KW-1133">Transmembrane helix</keyword>
<accession>A0A7D6VCM7</accession>
<feature type="compositionally biased region" description="Pro residues" evidence="1">
    <location>
        <begin position="498"/>
        <end position="532"/>
    </location>
</feature>
<dbReference type="SMART" id="SM00028">
    <property type="entry name" value="TPR"/>
    <property type="match status" value="3"/>
</dbReference>
<gene>
    <name evidence="3" type="ORF">H0264_31400</name>
</gene>
<feature type="compositionally biased region" description="Low complexity" evidence="1">
    <location>
        <begin position="467"/>
        <end position="497"/>
    </location>
</feature>
<dbReference type="InterPro" id="IPR019734">
    <property type="entry name" value="TPR_rpt"/>
</dbReference>
<dbReference type="Proteomes" id="UP000515512">
    <property type="component" value="Chromosome"/>
</dbReference>
<dbReference type="InterPro" id="IPR052384">
    <property type="entry name" value="TMTC_O-mannosyltransferase"/>
</dbReference>
<evidence type="ECO:0000313" key="4">
    <source>
        <dbReference type="Proteomes" id="UP000515512"/>
    </source>
</evidence>
<dbReference type="Gene3D" id="1.25.40.10">
    <property type="entry name" value="Tetratricopeptide repeat domain"/>
    <property type="match status" value="1"/>
</dbReference>
<feature type="transmembrane region" description="Helical" evidence="2">
    <location>
        <begin position="429"/>
        <end position="450"/>
    </location>
</feature>
<keyword evidence="2" id="KW-0812">Transmembrane</keyword>
<proteinExistence type="predicted"/>
<feature type="transmembrane region" description="Helical" evidence="2">
    <location>
        <begin position="251"/>
        <end position="269"/>
    </location>
</feature>
<feature type="transmembrane region" description="Helical" evidence="2">
    <location>
        <begin position="323"/>
        <end position="346"/>
    </location>
</feature>
<dbReference type="EMBL" id="CP059399">
    <property type="protein sequence ID" value="QLY29697.1"/>
    <property type="molecule type" value="Genomic_DNA"/>
</dbReference>
<organism evidence="3 4">
    <name type="scientific">Nocardia huaxiensis</name>
    <dbReference type="NCBI Taxonomy" id="2755382"/>
    <lineage>
        <taxon>Bacteria</taxon>
        <taxon>Bacillati</taxon>
        <taxon>Actinomycetota</taxon>
        <taxon>Actinomycetes</taxon>
        <taxon>Mycobacteriales</taxon>
        <taxon>Nocardiaceae</taxon>
        <taxon>Nocardia</taxon>
    </lineage>
</organism>
<dbReference type="SUPFAM" id="SSF48452">
    <property type="entry name" value="TPR-like"/>
    <property type="match status" value="1"/>
</dbReference>
<feature type="transmembrane region" description="Helical" evidence="2">
    <location>
        <begin position="366"/>
        <end position="387"/>
    </location>
</feature>
<feature type="transmembrane region" description="Helical" evidence="2">
    <location>
        <begin position="226"/>
        <end position="245"/>
    </location>
</feature>
<sequence>MFDTSQVLEKARVASDLGRLDEARDIVGKALEEAPHDPGLLAEMADIALRLDRVDEALRMAGLAIAADPDLVDAHLTAALAFEAAARDEEAIRHVRVAVSLEPDSPAALLTLAGVLSRVRRTEPAERAEARTAVVRALQLAPTASTHAAAAALELEFGDRAAAEKHVAAGLELNSLHTELHMLRAKLEVWRGGAFGVLRGLLASRPGHLPARQTLAAVTWRATLRAAGWAWAAMALTAVAAQLIPPGGLTWVTPILLAMAPVAWLQVFQQLRRQLPEGYLLRRLRSRGEALPGLAIVLASVLIADTGALFLRTDSNSEAVHTGNLLLVVAALGVGLGHGLLFCAWLRRNGGEEDTLGSYRFAAERLLLFTAAGLAGAGILALLAHSAHQPDAAWTFGAILCVSAGTLAVEMLIAILVQARRRRQRRTAATLAALLAPLILLAAAGFWWTAGHVAAASFRTEDRVEQPITPEVPATTTTSTPPTTTTTPPPTETIAPAPEAPAPPPEGFPPPEGILPPPPPEPPVEVLPPPVDPALEAPAP</sequence>
<keyword evidence="4" id="KW-1185">Reference proteome</keyword>
<dbReference type="PANTHER" id="PTHR44216">
    <property type="entry name" value="PROTEIN O-MANNOSYL-TRANSFERASE TMTC2"/>
    <property type="match status" value="1"/>
</dbReference>
<dbReference type="KEGG" id="nhu:H0264_31400"/>
<feature type="transmembrane region" description="Helical" evidence="2">
    <location>
        <begin position="393"/>
        <end position="417"/>
    </location>
</feature>
<dbReference type="Pfam" id="PF14559">
    <property type="entry name" value="TPR_19"/>
    <property type="match status" value="1"/>
</dbReference>
<evidence type="ECO:0000256" key="2">
    <source>
        <dbReference type="SAM" id="Phobius"/>
    </source>
</evidence>
<dbReference type="InterPro" id="IPR011990">
    <property type="entry name" value="TPR-like_helical_dom_sf"/>
</dbReference>
<reference evidence="3 4" key="1">
    <citation type="submission" date="2020-07" db="EMBL/GenBank/DDBJ databases">
        <authorList>
            <person name="Zhuang K."/>
            <person name="Ran Y."/>
        </authorList>
    </citation>
    <scope>NUCLEOTIDE SEQUENCE [LARGE SCALE GENOMIC DNA]</scope>
    <source>
        <strain evidence="3 4">WCH-YHL-001</strain>
    </source>
</reference>
<keyword evidence="2" id="KW-0472">Membrane</keyword>
<dbReference type="AlphaFoldDB" id="A0A7D6VCM7"/>
<feature type="transmembrane region" description="Helical" evidence="2">
    <location>
        <begin position="290"/>
        <end position="311"/>
    </location>
</feature>
<dbReference type="RefSeq" id="WP_181580901.1">
    <property type="nucleotide sequence ID" value="NZ_CP059399.1"/>
</dbReference>
<dbReference type="GO" id="GO:0035269">
    <property type="term" value="P:protein O-linked glycosylation via mannose"/>
    <property type="evidence" value="ECO:0007669"/>
    <property type="project" value="TreeGrafter"/>
</dbReference>
<dbReference type="GO" id="GO:0000030">
    <property type="term" value="F:mannosyltransferase activity"/>
    <property type="evidence" value="ECO:0007669"/>
    <property type="project" value="TreeGrafter"/>
</dbReference>
<name>A0A7D6VCM7_9NOCA</name>